<dbReference type="InterPro" id="IPR036291">
    <property type="entry name" value="NAD(P)-bd_dom_sf"/>
</dbReference>
<evidence type="ECO:0000256" key="1">
    <source>
        <dbReference type="ARBA" id="ARBA00006484"/>
    </source>
</evidence>
<accession>A0A4V3CK19</accession>
<feature type="domain" description="Ketoreductase" evidence="3">
    <location>
        <begin position="13"/>
        <end position="193"/>
    </location>
</feature>
<sequence>MSANPRLQDWRGRVVWIVGASSGIGRATAAKLHEQGAHLMVSARSAAALDQFCREHPGAEALPLDVGDAQSLQSAWTRLMARAGRVDLVMYCAGHYEALDVDHYRLEPMLRHLEINYIGALRVLEPLLPQLIRQGSGHLSLVASVAGYRGLPQALAYGPSKAAMQHLAEILFLELQPRGIGVSVINPGFVETPLTAQNRFHMPALISPEEAAEHILRGWRQGRFDIHFPRRFTNWLKLLQLLPHRLYVGAVRRTTGL</sequence>
<dbReference type="Gene3D" id="3.40.50.720">
    <property type="entry name" value="NAD(P)-binding Rossmann-like Domain"/>
    <property type="match status" value="1"/>
</dbReference>
<dbReference type="OrthoDB" id="335726at2"/>
<dbReference type="GO" id="GO:0016491">
    <property type="term" value="F:oxidoreductase activity"/>
    <property type="evidence" value="ECO:0007669"/>
    <property type="project" value="UniProtKB-KW"/>
</dbReference>
<dbReference type="PANTHER" id="PTHR44196:SF1">
    <property type="entry name" value="DEHYDROGENASE_REDUCTASE SDR FAMILY MEMBER 7B"/>
    <property type="match status" value="1"/>
</dbReference>
<keyword evidence="2" id="KW-0560">Oxidoreductase</keyword>
<keyword evidence="5" id="KW-1185">Reference proteome</keyword>
<name>A0A4V3CK19_9BURK</name>
<dbReference type="PRINTS" id="PR00081">
    <property type="entry name" value="GDHRDH"/>
</dbReference>
<comment type="caution">
    <text evidence="4">The sequence shown here is derived from an EMBL/GenBank/DDBJ whole genome shotgun (WGS) entry which is preliminary data.</text>
</comment>
<dbReference type="RefSeq" id="WP_133602616.1">
    <property type="nucleotide sequence ID" value="NZ_JAUFPJ010000002.1"/>
</dbReference>
<dbReference type="Pfam" id="PF00106">
    <property type="entry name" value="adh_short"/>
    <property type="match status" value="1"/>
</dbReference>
<dbReference type="GO" id="GO:0016020">
    <property type="term" value="C:membrane"/>
    <property type="evidence" value="ECO:0007669"/>
    <property type="project" value="TreeGrafter"/>
</dbReference>
<dbReference type="SUPFAM" id="SSF51735">
    <property type="entry name" value="NAD(P)-binding Rossmann-fold domains"/>
    <property type="match status" value="1"/>
</dbReference>
<evidence type="ECO:0000313" key="4">
    <source>
        <dbReference type="EMBL" id="TDP11846.1"/>
    </source>
</evidence>
<protein>
    <submittedName>
        <fullName evidence="4">Short-subunit dehydrogenase</fullName>
    </submittedName>
</protein>
<proteinExistence type="inferred from homology"/>
<evidence type="ECO:0000259" key="3">
    <source>
        <dbReference type="SMART" id="SM00822"/>
    </source>
</evidence>
<dbReference type="PANTHER" id="PTHR44196">
    <property type="entry name" value="DEHYDROGENASE/REDUCTASE SDR FAMILY MEMBER 7B"/>
    <property type="match status" value="1"/>
</dbReference>
<dbReference type="SMART" id="SM00822">
    <property type="entry name" value="PKS_KR"/>
    <property type="match status" value="1"/>
</dbReference>
<reference evidence="4 5" key="1">
    <citation type="submission" date="2019-03" db="EMBL/GenBank/DDBJ databases">
        <title>Genomic Encyclopedia of Type Strains, Phase IV (KMG-IV): sequencing the most valuable type-strain genomes for metagenomic binning, comparative biology and taxonomic classification.</title>
        <authorList>
            <person name="Goeker M."/>
        </authorList>
    </citation>
    <scope>NUCLEOTIDE SEQUENCE [LARGE SCALE GENOMIC DNA]</scope>
    <source>
        <strain evidence="4 5">DSM 25082</strain>
    </source>
</reference>
<organism evidence="4 5">
    <name type="scientific">Roseateles asaccharophilus</name>
    <dbReference type="NCBI Taxonomy" id="582607"/>
    <lineage>
        <taxon>Bacteria</taxon>
        <taxon>Pseudomonadati</taxon>
        <taxon>Pseudomonadota</taxon>
        <taxon>Betaproteobacteria</taxon>
        <taxon>Burkholderiales</taxon>
        <taxon>Sphaerotilaceae</taxon>
        <taxon>Roseateles</taxon>
    </lineage>
</organism>
<dbReference type="AlphaFoldDB" id="A0A4V3CK19"/>
<comment type="similarity">
    <text evidence="1">Belongs to the short-chain dehydrogenases/reductases (SDR) family.</text>
</comment>
<dbReference type="Proteomes" id="UP000295357">
    <property type="component" value="Unassembled WGS sequence"/>
</dbReference>
<gene>
    <name evidence="4" type="ORF">DFR39_102229</name>
</gene>
<dbReference type="InterPro" id="IPR057326">
    <property type="entry name" value="KR_dom"/>
</dbReference>
<dbReference type="EMBL" id="SNXE01000002">
    <property type="protein sequence ID" value="TDP11846.1"/>
    <property type="molecule type" value="Genomic_DNA"/>
</dbReference>
<evidence type="ECO:0000256" key="2">
    <source>
        <dbReference type="ARBA" id="ARBA00023002"/>
    </source>
</evidence>
<dbReference type="InterPro" id="IPR002347">
    <property type="entry name" value="SDR_fam"/>
</dbReference>
<evidence type="ECO:0000313" key="5">
    <source>
        <dbReference type="Proteomes" id="UP000295357"/>
    </source>
</evidence>